<dbReference type="Proteomes" id="UP000799537">
    <property type="component" value="Unassembled WGS sequence"/>
</dbReference>
<dbReference type="InterPro" id="IPR058645">
    <property type="entry name" value="NTF2-like_dom_7"/>
</dbReference>
<evidence type="ECO:0000259" key="3">
    <source>
        <dbReference type="Pfam" id="PF26534"/>
    </source>
</evidence>
<evidence type="ECO:0000313" key="5">
    <source>
        <dbReference type="Proteomes" id="UP000799537"/>
    </source>
</evidence>
<dbReference type="EMBL" id="ML993579">
    <property type="protein sequence ID" value="KAF2173392.1"/>
    <property type="molecule type" value="Genomic_DNA"/>
</dbReference>
<reference evidence="4" key="1">
    <citation type="journal article" date="2020" name="Stud. Mycol.">
        <title>101 Dothideomycetes genomes: a test case for predicting lifestyles and emergence of pathogens.</title>
        <authorList>
            <person name="Haridas S."/>
            <person name="Albert R."/>
            <person name="Binder M."/>
            <person name="Bloem J."/>
            <person name="Labutti K."/>
            <person name="Salamov A."/>
            <person name="Andreopoulos B."/>
            <person name="Baker S."/>
            <person name="Barry K."/>
            <person name="Bills G."/>
            <person name="Bluhm B."/>
            <person name="Cannon C."/>
            <person name="Castanera R."/>
            <person name="Culley D."/>
            <person name="Daum C."/>
            <person name="Ezra D."/>
            <person name="Gonzalez J."/>
            <person name="Henrissat B."/>
            <person name="Kuo A."/>
            <person name="Liang C."/>
            <person name="Lipzen A."/>
            <person name="Lutzoni F."/>
            <person name="Magnuson J."/>
            <person name="Mondo S."/>
            <person name="Nolan M."/>
            <person name="Ohm R."/>
            <person name="Pangilinan J."/>
            <person name="Park H.-J."/>
            <person name="Ramirez L."/>
            <person name="Alfaro M."/>
            <person name="Sun H."/>
            <person name="Tritt A."/>
            <person name="Yoshinaga Y."/>
            <person name="Zwiers L.-H."/>
            <person name="Turgeon B."/>
            <person name="Goodwin S."/>
            <person name="Spatafora J."/>
            <person name="Crous P."/>
            <person name="Grigoriev I."/>
        </authorList>
    </citation>
    <scope>NUCLEOTIDE SEQUENCE</scope>
    <source>
        <strain evidence="4">ATCC 36951</strain>
    </source>
</reference>
<sequence length="256" mass="27264">MRFTAIALASAALTTTAFAAPSPGWEHGVKNVWNGKGYGGWGKHKQKDYGTPGNGNGTTPTPDPGNGNSTCPEVPSFCLTDDQADEIAAIFRQLISGYTLELALEVLTEDFIDYSSAVNIIRNRGNDYPFTVNALTFENRAEFVAGHGTQPPIPFDTLKVWHGCDTTTVQWQTLRSGAGNANESDDIPVVGLGLLKVVPAENSFGFQISELYSEFNSAAWLVNNGVFTPSAVTTSALPTATAGGVKVRSLPHLNVI</sequence>
<evidence type="ECO:0000256" key="1">
    <source>
        <dbReference type="SAM" id="MobiDB-lite"/>
    </source>
</evidence>
<keyword evidence="5" id="KW-1185">Reference proteome</keyword>
<dbReference type="OrthoDB" id="5596743at2759"/>
<name>A0A6A6D5A3_ZASCE</name>
<feature type="chain" id="PRO_5025643912" description="NTF2-like domain-containing protein" evidence="2">
    <location>
        <begin position="20"/>
        <end position="256"/>
    </location>
</feature>
<keyword evidence="2" id="KW-0732">Signal</keyword>
<evidence type="ECO:0000313" key="4">
    <source>
        <dbReference type="EMBL" id="KAF2173392.1"/>
    </source>
</evidence>
<dbReference type="Pfam" id="PF26534">
    <property type="entry name" value="NTF2_7"/>
    <property type="match status" value="1"/>
</dbReference>
<evidence type="ECO:0000256" key="2">
    <source>
        <dbReference type="SAM" id="SignalP"/>
    </source>
</evidence>
<dbReference type="GeneID" id="54556566"/>
<feature type="signal peptide" evidence="2">
    <location>
        <begin position="1"/>
        <end position="19"/>
    </location>
</feature>
<protein>
    <recommendedName>
        <fullName evidence="3">NTF2-like domain-containing protein</fullName>
    </recommendedName>
</protein>
<dbReference type="AlphaFoldDB" id="A0A6A6D5A3"/>
<feature type="region of interest" description="Disordered" evidence="1">
    <location>
        <begin position="44"/>
        <end position="71"/>
    </location>
</feature>
<feature type="compositionally biased region" description="Low complexity" evidence="1">
    <location>
        <begin position="57"/>
        <end position="68"/>
    </location>
</feature>
<proteinExistence type="predicted"/>
<accession>A0A6A6D5A3</accession>
<dbReference type="RefSeq" id="XP_033674281.1">
    <property type="nucleotide sequence ID" value="XM_033803294.1"/>
</dbReference>
<feature type="domain" description="NTF2-like" evidence="3">
    <location>
        <begin position="78"/>
        <end position="226"/>
    </location>
</feature>
<organism evidence="4 5">
    <name type="scientific">Zasmidium cellare ATCC 36951</name>
    <dbReference type="NCBI Taxonomy" id="1080233"/>
    <lineage>
        <taxon>Eukaryota</taxon>
        <taxon>Fungi</taxon>
        <taxon>Dikarya</taxon>
        <taxon>Ascomycota</taxon>
        <taxon>Pezizomycotina</taxon>
        <taxon>Dothideomycetes</taxon>
        <taxon>Dothideomycetidae</taxon>
        <taxon>Mycosphaerellales</taxon>
        <taxon>Mycosphaerellaceae</taxon>
        <taxon>Zasmidium</taxon>
    </lineage>
</organism>
<gene>
    <name evidence="4" type="ORF">M409DRAFT_15676</name>
</gene>